<dbReference type="InterPro" id="IPR001360">
    <property type="entry name" value="Glyco_hydro_1"/>
</dbReference>
<keyword evidence="2 6" id="KW-0378">Hydrolase</keyword>
<dbReference type="PROSITE" id="PS00653">
    <property type="entry name" value="GLYCOSYL_HYDROL_F1_2"/>
    <property type="match status" value="1"/>
</dbReference>
<dbReference type="PANTHER" id="PTHR10353">
    <property type="entry name" value="GLYCOSYL HYDROLASE"/>
    <property type="match status" value="1"/>
</dbReference>
<evidence type="ECO:0000256" key="6">
    <source>
        <dbReference type="RuleBase" id="RU004468"/>
    </source>
</evidence>
<dbReference type="PANTHER" id="PTHR10353:SF136">
    <property type="entry name" value="ARYL-PHOSPHO-BETA-D-GLUCOSIDASE BGLC"/>
    <property type="match status" value="1"/>
</dbReference>
<dbReference type="FunFam" id="3.20.20.80:FF:000004">
    <property type="entry name" value="Beta-glucosidase 6-phospho-beta-glucosidase"/>
    <property type="match status" value="1"/>
</dbReference>
<organism evidence="7 8">
    <name type="scientific">[Eubacterium] hominis</name>
    <dbReference type="NCBI Taxonomy" id="2764325"/>
    <lineage>
        <taxon>Bacteria</taxon>
        <taxon>Bacillati</taxon>
        <taxon>Bacillota</taxon>
        <taxon>Erysipelotrichia</taxon>
        <taxon>Erysipelotrichales</taxon>
        <taxon>Erysipelotrichaceae</taxon>
        <taxon>Amedibacillus</taxon>
    </lineage>
</organism>
<dbReference type="Gene3D" id="3.20.20.80">
    <property type="entry name" value="Glycosidases"/>
    <property type="match status" value="1"/>
</dbReference>
<evidence type="ECO:0000256" key="4">
    <source>
        <dbReference type="PROSITE-ProRule" id="PRU10055"/>
    </source>
</evidence>
<dbReference type="AlphaFoldDB" id="A0A7G9GM51"/>
<accession>A0A7G9GM51</accession>
<dbReference type="PROSITE" id="PS00572">
    <property type="entry name" value="GLYCOSYL_HYDROL_F1_1"/>
    <property type="match status" value="1"/>
</dbReference>
<dbReference type="GO" id="GO:0005829">
    <property type="term" value="C:cytosol"/>
    <property type="evidence" value="ECO:0007669"/>
    <property type="project" value="TreeGrafter"/>
</dbReference>
<name>A0A7G9GM51_9FIRM</name>
<dbReference type="RefSeq" id="WP_117454558.1">
    <property type="nucleotide sequence ID" value="NZ_CP060636.1"/>
</dbReference>
<comment type="similarity">
    <text evidence="1 5">Belongs to the glycosyl hydrolase 1 family.</text>
</comment>
<dbReference type="InterPro" id="IPR018120">
    <property type="entry name" value="Glyco_hydro_1_AS"/>
</dbReference>
<dbReference type="InterPro" id="IPR017853">
    <property type="entry name" value="GH"/>
</dbReference>
<proteinExistence type="inferred from homology"/>
<dbReference type="GO" id="GO:0008422">
    <property type="term" value="F:beta-glucosidase activity"/>
    <property type="evidence" value="ECO:0007669"/>
    <property type="project" value="TreeGrafter"/>
</dbReference>
<dbReference type="Proteomes" id="UP000515856">
    <property type="component" value="Chromosome"/>
</dbReference>
<dbReference type="SUPFAM" id="SSF51445">
    <property type="entry name" value="(Trans)glycosidases"/>
    <property type="match status" value="1"/>
</dbReference>
<evidence type="ECO:0000313" key="7">
    <source>
        <dbReference type="EMBL" id="QNM11883.1"/>
    </source>
</evidence>
<dbReference type="PRINTS" id="PR00131">
    <property type="entry name" value="GLHYDRLASE1"/>
</dbReference>
<keyword evidence="8" id="KW-1185">Reference proteome</keyword>
<sequence>MYFKESNGFPETFLWGSASAAYQIEGAASEDGKGVSNWDQFVRIPGKTFKATTGDLAVDHYHRFKEDIALMAEAGLKTYRFSIAWTRIIPDGNGEVNEKGLAFYDAIIDECIKYGIEPMVTVYHWDMPQALQDQYGGWENRQIVKDYVRYATTLFEHFGDRVHYWITMNEQNVFTSLGWLTGMHPPGKVMDQKMFYQVNHHANMAHAYSVLELKKRYPDAHVGASFAYTPGYAWDCKPINAMAKADYDDLQNYFWMDVYAYGRYPKAAIRYLESNGIHIQMEAEDQKIMKQAAALIDFMGVNYYQTAAIEYNPIDGVGMSTEVNTTGKKGTAKEEGIPGLYKKPSNPYLEKTDWDWTIDPMGIRMCCRDITSRYDLPIVISENGLGAFDKLEEDNVIHDPYRIAFLEAHLKELKKAIDDGCDVWAYCTWSFTDLLSWLNGYQKRYGFVYVDREEDDTTAKLNRYKKDSFYWYQNVIKTNGKDL</sequence>
<dbReference type="Pfam" id="PF00232">
    <property type="entry name" value="Glyco_hydro_1"/>
    <property type="match status" value="1"/>
</dbReference>
<dbReference type="KEGG" id="ehn:H9Q80_16800"/>
<feature type="active site" description="Nucleophile" evidence="4">
    <location>
        <position position="382"/>
    </location>
</feature>
<reference evidence="7 8" key="1">
    <citation type="submission" date="2020-08" db="EMBL/GenBank/DDBJ databases">
        <authorList>
            <person name="Liu C."/>
            <person name="Sun Q."/>
        </authorList>
    </citation>
    <scope>NUCLEOTIDE SEQUENCE [LARGE SCALE GENOMIC DNA]</scope>
    <source>
        <strain evidence="7 8">NSJ-61</strain>
    </source>
</reference>
<evidence type="ECO:0000256" key="2">
    <source>
        <dbReference type="ARBA" id="ARBA00022801"/>
    </source>
</evidence>
<evidence type="ECO:0000256" key="3">
    <source>
        <dbReference type="ARBA" id="ARBA00023295"/>
    </source>
</evidence>
<evidence type="ECO:0000313" key="8">
    <source>
        <dbReference type="Proteomes" id="UP000515856"/>
    </source>
</evidence>
<dbReference type="EMBL" id="CP060636">
    <property type="protein sequence ID" value="QNM11883.1"/>
    <property type="molecule type" value="Genomic_DNA"/>
</dbReference>
<dbReference type="GO" id="GO:0016052">
    <property type="term" value="P:carbohydrate catabolic process"/>
    <property type="evidence" value="ECO:0007669"/>
    <property type="project" value="TreeGrafter"/>
</dbReference>
<dbReference type="InterPro" id="IPR033132">
    <property type="entry name" value="GH_1_N_CS"/>
</dbReference>
<keyword evidence="3 6" id="KW-0326">Glycosidase</keyword>
<evidence type="ECO:0000256" key="5">
    <source>
        <dbReference type="RuleBase" id="RU003690"/>
    </source>
</evidence>
<evidence type="ECO:0000256" key="1">
    <source>
        <dbReference type="ARBA" id="ARBA00010838"/>
    </source>
</evidence>
<protein>
    <submittedName>
        <fullName evidence="7">Glycoside hydrolase family 1 protein</fullName>
    </submittedName>
</protein>
<gene>
    <name evidence="7" type="ORF">H9Q80_16800</name>
</gene>